<reference evidence="22" key="1">
    <citation type="submission" date="2020-08" db="EMBL/GenBank/DDBJ databases">
        <title>Chromosome-level assembly of Southern catfish (Silurus meridionalis) provides insights into visual adaptation to the nocturnal and benthic lifestyles.</title>
        <authorList>
            <person name="Zhang Y."/>
            <person name="Wang D."/>
            <person name="Peng Z."/>
        </authorList>
    </citation>
    <scope>NUCLEOTIDE SEQUENCE</scope>
    <source>
        <strain evidence="22">SWU-2019-XX</strain>
        <tissue evidence="22">Muscle</tissue>
    </source>
</reference>
<dbReference type="EMBL" id="JABFDY010000010">
    <property type="protein sequence ID" value="KAF7702384.1"/>
    <property type="molecule type" value="Genomic_DNA"/>
</dbReference>
<accession>A0A8T0BBJ4</accession>
<evidence type="ECO:0000256" key="13">
    <source>
        <dbReference type="ARBA" id="ARBA00023136"/>
    </source>
</evidence>
<evidence type="ECO:0000256" key="17">
    <source>
        <dbReference type="PIRSR" id="PIRSR606539-2"/>
    </source>
</evidence>
<evidence type="ECO:0000256" key="5">
    <source>
        <dbReference type="ARBA" id="ARBA00022692"/>
    </source>
</evidence>
<comment type="catalytic activity">
    <reaction evidence="14 19">
        <text>ATP + H2O + phospholipidSide 1 = ADP + phosphate + phospholipidSide 2.</text>
        <dbReference type="EC" id="7.6.2.1"/>
    </reaction>
</comment>
<dbReference type="Pfam" id="PF16209">
    <property type="entry name" value="PhoLip_ATPase_N"/>
    <property type="match status" value="1"/>
</dbReference>
<dbReference type="InterPro" id="IPR036412">
    <property type="entry name" value="HAD-like_sf"/>
</dbReference>
<dbReference type="SUPFAM" id="SSF81653">
    <property type="entry name" value="Calcium ATPase, transduction domain A"/>
    <property type="match status" value="1"/>
</dbReference>
<feature type="transmembrane region" description="Helical" evidence="19">
    <location>
        <begin position="1124"/>
        <end position="1147"/>
    </location>
</feature>
<evidence type="ECO:0000256" key="10">
    <source>
        <dbReference type="ARBA" id="ARBA00022842"/>
    </source>
</evidence>
<dbReference type="GO" id="GO:0005524">
    <property type="term" value="F:ATP binding"/>
    <property type="evidence" value="ECO:0007669"/>
    <property type="project" value="UniProtKB-UniRule"/>
</dbReference>
<feature type="binding site" evidence="17">
    <location>
        <position position="842"/>
    </location>
    <ligand>
        <name>ATP</name>
        <dbReference type="ChEBI" id="CHEBI:30616"/>
    </ligand>
</feature>
<name>A0A8T0BBJ4_SILME</name>
<feature type="binding site" evidence="17">
    <location>
        <position position="414"/>
    </location>
    <ligand>
        <name>ATP</name>
        <dbReference type="ChEBI" id="CHEBI:30616"/>
    </ligand>
</feature>
<sequence length="1281" mass="145433">MTWTRSLPSVWAFWTSGRENEDGNSRTLVSNLLYEDQKPKDHPNRKYAGNGVKTTKYHIWSFIPLNLWEQFLRVANFYFVGLAALNFVPAVNAFQPQVAIIPICVILALTAIKDAWEDFRRYQSDRQLNSMPCHIYSRIQRSFVEKRWKDVRVGDFVRVLSNEIIPADILLLHTSNPNGVCHIETANLDGETNLKQRKVVPGFAKPNSPFEPLNFNSTVVCEKPNIDLNNFNGFLEKDKKTGFDIENLLLRGCTVRNTAHASGIVVYAGHETKSMLNNDKPRYKRSKLERKMNMDVLLCLLLLFCMCLIGATGHIYWLESFPTVPIYFIPESDGSFIQPLQAGIYMFLTMIILLQVMIPISLYLSIELVKIGQVFFITQDLDLYDEEQDSRVQCRALNITEDLGQIQYVFSDKTGTLTENKMVFRRCTIMGTEFPHEDNATRLAVLAGVTDQDEEVIYEQIRQSPLFSLEEVQEYPTGDRVNSSTSARSRFQRPRVITPGIFAFSSPLETEVVPDQTLLQLVEDAECGRKNAHYLEFFLALAICNTVVVSTKAAQRQRAKTRHRSTSSRSSLDFMEGLISRVTSLGKVITRKRRAFSEPMDLMEIPEQDLPGFYGSIESLNEGGSSFARPGAGSNLSVIDDVCYEAQSPDEAALVHAAKAYGFTLKERTPDRVTVQLPQGKLLTFAVLDVLAFDSTRRRMSIIVRHPENNKIVMYTKGADSGIMERLQNSFEAKSHLKSESRNNASKTQTDLDMYARDGLRTLCFTRKVVSDHDYKRWLTMRKEAMSAIENKEELLRETAAYMENNLTLLGATGIEDRLQENVPETIQALREAGIKVWVLTGDKLETAVNIAYSCKLLDHNDLVFTFKMTNKEVCKNMLNGALSEMPRFLDEMPRIGLVIDGQTLGLLLSDDLQAQFLELCQHSRSVLCCRATPLQKSTVVTLLRDRLKVMTLAIGDGANDINMIQAADVGVGISGQEGMQAVMASDFAISRFKHLKKLLLVHGHSCYTRLANMIIYFFYKNVAYVNLLFWYQFFCGFSGTAMIDYWFMIFFNLLFTSSPPIMFGIMDREVSAHMLLNLPELYKKGQRAGGYSRTTFWIAILDAFYQSLVCFFVPYWTYAGSDIGIFSLGTPMNTVSLFTILLHLAIEIKSWTVVHWVIMVGSVLVFFVITLVFSALCISCNPPSDPYWIMQQQMNDPVFYLVCILTTVVALLPRFTLHALRGTLVPCDHLKARQIDQLPPDQREMWLREWRSLKELCSSYTSLSTSKRRHSDAATVQEAA</sequence>
<feature type="transmembrane region" description="Helical" evidence="19">
    <location>
        <begin position="94"/>
        <end position="112"/>
    </location>
</feature>
<keyword evidence="9 17" id="KW-0067">ATP-binding</keyword>
<keyword evidence="6 18" id="KW-0479">Metal-binding</keyword>
<dbReference type="FunFam" id="3.40.50.1000:FF:000130">
    <property type="entry name" value="Phospholipid-transporting ATPase"/>
    <property type="match status" value="1"/>
</dbReference>
<dbReference type="PROSITE" id="PS00154">
    <property type="entry name" value="ATPASE_E1_E2"/>
    <property type="match status" value="1"/>
</dbReference>
<comment type="cofactor">
    <cofactor evidence="1 18">
        <name>Mg(2+)</name>
        <dbReference type="ChEBI" id="CHEBI:18420"/>
    </cofactor>
</comment>
<dbReference type="SFLD" id="SFLDS00003">
    <property type="entry name" value="Haloacid_Dehalogenase"/>
    <property type="match status" value="1"/>
</dbReference>
<dbReference type="Pfam" id="PF16212">
    <property type="entry name" value="PhoLip_ATPase_C"/>
    <property type="match status" value="1"/>
</dbReference>
<evidence type="ECO:0000256" key="6">
    <source>
        <dbReference type="ARBA" id="ARBA00022723"/>
    </source>
</evidence>
<dbReference type="PRINTS" id="PR00119">
    <property type="entry name" value="CATATPASE"/>
</dbReference>
<feature type="binding site" evidence="18">
    <location>
        <position position="414"/>
    </location>
    <ligand>
        <name>Mg(2+)</name>
        <dbReference type="ChEBI" id="CHEBI:18420"/>
    </ligand>
</feature>
<feature type="binding site" evidence="17">
    <location>
        <position position="931"/>
    </location>
    <ligand>
        <name>ATP</name>
        <dbReference type="ChEBI" id="CHEBI:30616"/>
    </ligand>
</feature>
<dbReference type="Gene3D" id="2.70.150.10">
    <property type="entry name" value="Calcium-transporting ATPase, cytoplasmic transduction domain A"/>
    <property type="match status" value="1"/>
</dbReference>
<evidence type="ECO:0000256" key="4">
    <source>
        <dbReference type="ARBA" id="ARBA00008109"/>
    </source>
</evidence>
<evidence type="ECO:0000256" key="15">
    <source>
        <dbReference type="ARBA" id="ARBA00050913"/>
    </source>
</evidence>
<keyword evidence="7 17" id="KW-0547">Nucleotide-binding</keyword>
<keyword evidence="23" id="KW-1185">Reference proteome</keyword>
<protein>
    <recommendedName>
        <fullName evidence="19">Phospholipid-transporting ATPase</fullName>
        <ecNumber evidence="19">7.6.2.1</ecNumber>
    </recommendedName>
</protein>
<feature type="active site" description="4-aspartylphosphate intermediate" evidence="16">
    <location>
        <position position="412"/>
    </location>
</feature>
<dbReference type="FunFam" id="3.40.1110.10:FF:000009">
    <property type="entry name" value="Phospholipid-transporting ATPase"/>
    <property type="match status" value="1"/>
</dbReference>
<evidence type="ECO:0000256" key="9">
    <source>
        <dbReference type="ARBA" id="ARBA00022840"/>
    </source>
</evidence>
<dbReference type="GO" id="GO:0045332">
    <property type="term" value="P:phospholipid translocation"/>
    <property type="evidence" value="ECO:0007669"/>
    <property type="project" value="TreeGrafter"/>
</dbReference>
<dbReference type="Gene3D" id="3.40.1110.10">
    <property type="entry name" value="Calcium-transporting ATPase, cytoplasmic domain N"/>
    <property type="match status" value="2"/>
</dbReference>
<keyword evidence="8" id="KW-0256">Endoplasmic reticulum</keyword>
<evidence type="ECO:0000256" key="7">
    <source>
        <dbReference type="ARBA" id="ARBA00022741"/>
    </source>
</evidence>
<dbReference type="InterPro" id="IPR044492">
    <property type="entry name" value="P_typ_ATPase_HD_dom"/>
</dbReference>
<feature type="transmembrane region" description="Helical" evidence="19">
    <location>
        <begin position="1199"/>
        <end position="1218"/>
    </location>
</feature>
<evidence type="ECO:0000256" key="16">
    <source>
        <dbReference type="PIRSR" id="PIRSR606539-1"/>
    </source>
</evidence>
<dbReference type="InterPro" id="IPR032631">
    <property type="entry name" value="P-type_ATPase_N"/>
</dbReference>
<dbReference type="Gene3D" id="3.40.50.1000">
    <property type="entry name" value="HAD superfamily/HAD-like"/>
    <property type="match status" value="2"/>
</dbReference>
<dbReference type="GO" id="GO:0005886">
    <property type="term" value="C:plasma membrane"/>
    <property type="evidence" value="ECO:0007669"/>
    <property type="project" value="TreeGrafter"/>
</dbReference>
<dbReference type="GO" id="GO:0016887">
    <property type="term" value="F:ATP hydrolysis activity"/>
    <property type="evidence" value="ECO:0007669"/>
    <property type="project" value="InterPro"/>
</dbReference>
<dbReference type="InterPro" id="IPR023298">
    <property type="entry name" value="ATPase_P-typ_TM_dom_sf"/>
</dbReference>
<dbReference type="PANTHER" id="PTHR24092:SF79">
    <property type="entry name" value="PHOSPHOLIPID-TRANSPORTING ATPASE VB"/>
    <property type="match status" value="1"/>
</dbReference>
<evidence type="ECO:0000256" key="18">
    <source>
        <dbReference type="PIRSR" id="PIRSR606539-3"/>
    </source>
</evidence>
<evidence type="ECO:0000313" key="22">
    <source>
        <dbReference type="EMBL" id="KAF7702384.1"/>
    </source>
</evidence>
<feature type="binding site" evidence="18">
    <location>
        <position position="957"/>
    </location>
    <ligand>
        <name>Mg(2+)</name>
        <dbReference type="ChEBI" id="CHEBI:18420"/>
    </ligand>
</feature>
<feature type="binding site" evidence="17">
    <location>
        <position position="651"/>
    </location>
    <ligand>
        <name>ATP</name>
        <dbReference type="ChEBI" id="CHEBI:30616"/>
    </ligand>
</feature>
<feature type="binding site" evidence="17">
    <location>
        <position position="761"/>
    </location>
    <ligand>
        <name>ATP</name>
        <dbReference type="ChEBI" id="CHEBI:30616"/>
    </ligand>
</feature>
<dbReference type="SUPFAM" id="SSF56784">
    <property type="entry name" value="HAD-like"/>
    <property type="match status" value="2"/>
</dbReference>
<dbReference type="Pfam" id="PF13246">
    <property type="entry name" value="Cation_ATPase"/>
    <property type="match status" value="1"/>
</dbReference>
<evidence type="ECO:0000256" key="1">
    <source>
        <dbReference type="ARBA" id="ARBA00001946"/>
    </source>
</evidence>
<proteinExistence type="inferred from homology"/>
<dbReference type="InterPro" id="IPR008250">
    <property type="entry name" value="ATPase_P-typ_transduc_dom_A_sf"/>
</dbReference>
<evidence type="ECO:0000313" key="23">
    <source>
        <dbReference type="Proteomes" id="UP000606274"/>
    </source>
</evidence>
<dbReference type="InterPro" id="IPR018303">
    <property type="entry name" value="ATPase_P-typ_P_site"/>
</dbReference>
<keyword evidence="10 18" id="KW-0460">Magnesium</keyword>
<feature type="transmembrane region" description="Helical" evidence="19">
    <location>
        <begin position="1097"/>
        <end position="1118"/>
    </location>
</feature>
<dbReference type="SFLD" id="SFLDF00027">
    <property type="entry name" value="p-type_atpase"/>
    <property type="match status" value="1"/>
</dbReference>
<feature type="binding site" evidence="17">
    <location>
        <position position="717"/>
    </location>
    <ligand>
        <name>ATP</name>
        <dbReference type="ChEBI" id="CHEBI:30616"/>
    </ligand>
</feature>
<dbReference type="GO" id="GO:0000287">
    <property type="term" value="F:magnesium ion binding"/>
    <property type="evidence" value="ECO:0007669"/>
    <property type="project" value="UniProtKB-UniRule"/>
</dbReference>
<comment type="similarity">
    <text evidence="4 19">Belongs to the cation transport ATPase (P-type) (TC 3.A.3) family. Type IV subfamily.</text>
</comment>
<dbReference type="Proteomes" id="UP000606274">
    <property type="component" value="Unassembled WGS sequence"/>
</dbReference>
<dbReference type="SUPFAM" id="SSF81660">
    <property type="entry name" value="Metal cation-transporting ATPase, ATP-binding domain N"/>
    <property type="match status" value="1"/>
</dbReference>
<comment type="subcellular location">
    <subcellularLocation>
        <location evidence="2">Endomembrane system</location>
        <topology evidence="2">Multi-pass membrane protein</topology>
    </subcellularLocation>
    <subcellularLocation>
        <location evidence="3">Endoplasmic reticulum membrane</location>
    </subcellularLocation>
    <subcellularLocation>
        <location evidence="19">Membrane</location>
        <topology evidence="19">Multi-pass membrane protein</topology>
    </subcellularLocation>
</comment>
<evidence type="ECO:0000256" key="14">
    <source>
        <dbReference type="ARBA" id="ARBA00034036"/>
    </source>
</evidence>
<feature type="binding site" evidence="18">
    <location>
        <position position="412"/>
    </location>
    <ligand>
        <name>Mg(2+)</name>
        <dbReference type="ChEBI" id="CHEBI:18420"/>
    </ligand>
</feature>
<gene>
    <name evidence="22" type="ORF">HF521_001667</name>
</gene>
<evidence type="ECO:0000256" key="11">
    <source>
        <dbReference type="ARBA" id="ARBA00022967"/>
    </source>
</evidence>
<evidence type="ECO:0000256" key="8">
    <source>
        <dbReference type="ARBA" id="ARBA00022824"/>
    </source>
</evidence>
<dbReference type="GO" id="GO:0140326">
    <property type="term" value="F:ATPase-coupled intramembrane lipid transporter activity"/>
    <property type="evidence" value="ECO:0007669"/>
    <property type="project" value="UniProtKB-EC"/>
</dbReference>
<keyword evidence="5 19" id="KW-0812">Transmembrane</keyword>
<feature type="transmembrane region" description="Helical" evidence="19">
    <location>
        <begin position="344"/>
        <end position="366"/>
    </location>
</feature>
<dbReference type="Gene3D" id="1.20.1110.10">
    <property type="entry name" value="Calcium-transporting ATPase, transmembrane domain"/>
    <property type="match status" value="1"/>
</dbReference>
<feature type="transmembrane region" description="Helical" evidence="19">
    <location>
        <begin position="294"/>
        <end position="317"/>
    </location>
</feature>
<dbReference type="SUPFAM" id="SSF81665">
    <property type="entry name" value="Calcium ATPase, transmembrane domain M"/>
    <property type="match status" value="1"/>
</dbReference>
<dbReference type="OrthoDB" id="377733at2759"/>
<comment type="catalytic activity">
    <reaction evidence="15">
        <text>a beta-D-glucosyl-(1&lt;-&gt;1')-N-acylsphing-4-enine(out) + ATP + H2O = a beta-D-glucosyl-(1&lt;-&gt;1')-N-acylsphing-4-enine(in) + ADP + phosphate + H(+)</text>
        <dbReference type="Rhea" id="RHEA:66036"/>
        <dbReference type="ChEBI" id="CHEBI:15377"/>
        <dbReference type="ChEBI" id="CHEBI:15378"/>
        <dbReference type="ChEBI" id="CHEBI:22801"/>
        <dbReference type="ChEBI" id="CHEBI:30616"/>
        <dbReference type="ChEBI" id="CHEBI:43474"/>
        <dbReference type="ChEBI" id="CHEBI:456216"/>
    </reaction>
    <physiologicalReaction direction="left-to-right" evidence="15">
        <dbReference type="Rhea" id="RHEA:66037"/>
    </physiologicalReaction>
</comment>
<dbReference type="FunFam" id="2.70.150.10:FF:000022">
    <property type="entry name" value="Phospholipid-transporting ATPase"/>
    <property type="match status" value="1"/>
</dbReference>
<dbReference type="NCBIfam" id="TIGR01652">
    <property type="entry name" value="ATPase-Plipid"/>
    <property type="match status" value="2"/>
</dbReference>
<dbReference type="InterPro" id="IPR006539">
    <property type="entry name" value="P-type_ATPase_IV"/>
</dbReference>
<evidence type="ECO:0000259" key="20">
    <source>
        <dbReference type="Pfam" id="PF16209"/>
    </source>
</evidence>
<feature type="binding site" evidence="17">
    <location>
        <position position="960"/>
    </location>
    <ligand>
        <name>ATP</name>
        <dbReference type="ChEBI" id="CHEBI:30616"/>
    </ligand>
</feature>
<feature type="transmembrane region" description="Helical" evidence="19">
    <location>
        <begin position="71"/>
        <end position="88"/>
    </location>
</feature>
<feature type="binding site" evidence="17">
    <location>
        <position position="961"/>
    </location>
    <ligand>
        <name>ATP</name>
        <dbReference type="ChEBI" id="CHEBI:30616"/>
    </ligand>
</feature>
<dbReference type="InterPro" id="IPR023214">
    <property type="entry name" value="HAD_sf"/>
</dbReference>
<feature type="domain" description="P-type ATPase C-terminal" evidence="21">
    <location>
        <begin position="983"/>
        <end position="1227"/>
    </location>
</feature>
<dbReference type="PANTHER" id="PTHR24092">
    <property type="entry name" value="PROBABLE PHOSPHOLIPID-TRANSPORTING ATPASE"/>
    <property type="match status" value="1"/>
</dbReference>
<feature type="binding site" evidence="17">
    <location>
        <position position="843"/>
    </location>
    <ligand>
        <name>ATP</name>
        <dbReference type="ChEBI" id="CHEBI:30616"/>
    </ligand>
</feature>
<comment type="caution">
    <text evidence="22">The sequence shown here is derived from an EMBL/GenBank/DDBJ whole genome shotgun (WGS) entry which is preliminary data.</text>
</comment>
<evidence type="ECO:0000259" key="21">
    <source>
        <dbReference type="Pfam" id="PF16212"/>
    </source>
</evidence>
<dbReference type="EC" id="7.6.2.1" evidence="19"/>
<keyword evidence="13 19" id="KW-0472">Membrane</keyword>
<evidence type="ECO:0000256" key="19">
    <source>
        <dbReference type="RuleBase" id="RU362033"/>
    </source>
</evidence>
<dbReference type="CDD" id="cd02073">
    <property type="entry name" value="P-type_ATPase_APLT_Dnf-like"/>
    <property type="match status" value="1"/>
</dbReference>
<feature type="binding site" evidence="17">
    <location>
        <position position="693"/>
    </location>
    <ligand>
        <name>ATP</name>
        <dbReference type="ChEBI" id="CHEBI:30616"/>
    </ligand>
</feature>
<feature type="binding site" evidence="18">
    <location>
        <position position="961"/>
    </location>
    <ligand>
        <name>Mg(2+)</name>
        <dbReference type="ChEBI" id="CHEBI:18420"/>
    </ligand>
</feature>
<dbReference type="InterPro" id="IPR001757">
    <property type="entry name" value="P_typ_ATPase"/>
</dbReference>
<keyword evidence="12 19" id="KW-1133">Transmembrane helix</keyword>
<evidence type="ECO:0000256" key="3">
    <source>
        <dbReference type="ARBA" id="ARBA00004586"/>
    </source>
</evidence>
<evidence type="ECO:0000256" key="2">
    <source>
        <dbReference type="ARBA" id="ARBA00004127"/>
    </source>
</evidence>
<dbReference type="NCBIfam" id="TIGR01494">
    <property type="entry name" value="ATPase_P-type"/>
    <property type="match status" value="2"/>
</dbReference>
<feature type="binding site" evidence="17">
    <location>
        <position position="413"/>
    </location>
    <ligand>
        <name>ATP</name>
        <dbReference type="ChEBI" id="CHEBI:30616"/>
    </ligand>
</feature>
<dbReference type="InterPro" id="IPR032630">
    <property type="entry name" value="P_typ_ATPase_c"/>
</dbReference>
<evidence type="ECO:0000256" key="12">
    <source>
        <dbReference type="ARBA" id="ARBA00022989"/>
    </source>
</evidence>
<feature type="transmembrane region" description="Helical" evidence="19">
    <location>
        <begin position="1154"/>
        <end position="1179"/>
    </location>
</feature>
<dbReference type="GO" id="GO:0005789">
    <property type="term" value="C:endoplasmic reticulum membrane"/>
    <property type="evidence" value="ECO:0007669"/>
    <property type="project" value="UniProtKB-SubCell"/>
</dbReference>
<feature type="binding site" evidence="17">
    <location>
        <position position="412"/>
    </location>
    <ligand>
        <name>ATP</name>
        <dbReference type="ChEBI" id="CHEBI:30616"/>
    </ligand>
</feature>
<organism evidence="22 23">
    <name type="scientific">Silurus meridionalis</name>
    <name type="common">Southern catfish</name>
    <name type="synonym">Silurus soldatovi meridionalis</name>
    <dbReference type="NCBI Taxonomy" id="175797"/>
    <lineage>
        <taxon>Eukaryota</taxon>
        <taxon>Metazoa</taxon>
        <taxon>Chordata</taxon>
        <taxon>Craniata</taxon>
        <taxon>Vertebrata</taxon>
        <taxon>Euteleostomi</taxon>
        <taxon>Actinopterygii</taxon>
        <taxon>Neopterygii</taxon>
        <taxon>Teleostei</taxon>
        <taxon>Ostariophysi</taxon>
        <taxon>Siluriformes</taxon>
        <taxon>Siluridae</taxon>
        <taxon>Silurus</taxon>
    </lineage>
</organism>
<dbReference type="SFLD" id="SFLDG00002">
    <property type="entry name" value="C1.7:_P-type_atpase_like"/>
    <property type="match status" value="1"/>
</dbReference>
<feature type="binding site" evidence="17">
    <location>
        <position position="937"/>
    </location>
    <ligand>
        <name>ATP</name>
        <dbReference type="ChEBI" id="CHEBI:30616"/>
    </ligand>
</feature>
<feature type="transmembrane region" description="Helical" evidence="19">
    <location>
        <begin position="1032"/>
        <end position="1056"/>
    </location>
</feature>
<keyword evidence="11 19" id="KW-1278">Translocase</keyword>
<feature type="domain" description="P-type ATPase N-terminal" evidence="20">
    <location>
        <begin position="40"/>
        <end position="99"/>
    </location>
</feature>
<dbReference type="InterPro" id="IPR023299">
    <property type="entry name" value="ATPase_P-typ_cyto_dom_N"/>
</dbReference>
<feature type="binding site" evidence="17">
    <location>
        <position position="841"/>
    </location>
    <ligand>
        <name>ATP</name>
        <dbReference type="ChEBI" id="CHEBI:30616"/>
    </ligand>
</feature>